<proteinExistence type="predicted"/>
<dbReference type="GO" id="GO:0000160">
    <property type="term" value="P:phosphorelay signal transduction system"/>
    <property type="evidence" value="ECO:0007669"/>
    <property type="project" value="InterPro"/>
</dbReference>
<evidence type="ECO:0000256" key="1">
    <source>
        <dbReference type="ARBA" id="ARBA00022553"/>
    </source>
</evidence>
<feature type="non-terminal residue" evidence="4">
    <location>
        <position position="1"/>
    </location>
</feature>
<dbReference type="SMART" id="SM00448">
    <property type="entry name" value="REC"/>
    <property type="match status" value="1"/>
</dbReference>
<dbReference type="Proteomes" id="UP000076858">
    <property type="component" value="Unassembled WGS sequence"/>
</dbReference>
<keyword evidence="1 2" id="KW-0597">Phosphoprotein</keyword>
<organism evidence="4 5">
    <name type="scientific">Daphnia magna</name>
    <dbReference type="NCBI Taxonomy" id="35525"/>
    <lineage>
        <taxon>Eukaryota</taxon>
        <taxon>Metazoa</taxon>
        <taxon>Ecdysozoa</taxon>
        <taxon>Arthropoda</taxon>
        <taxon>Crustacea</taxon>
        <taxon>Branchiopoda</taxon>
        <taxon>Diplostraca</taxon>
        <taxon>Cladocera</taxon>
        <taxon>Anomopoda</taxon>
        <taxon>Daphniidae</taxon>
        <taxon>Daphnia</taxon>
    </lineage>
</organism>
<dbReference type="InterPro" id="IPR001789">
    <property type="entry name" value="Sig_transdc_resp-reg_receiver"/>
</dbReference>
<gene>
    <name evidence="4" type="ORF">APZ42_002498</name>
</gene>
<evidence type="ECO:0000256" key="2">
    <source>
        <dbReference type="PROSITE-ProRule" id="PRU00169"/>
    </source>
</evidence>
<dbReference type="SUPFAM" id="SSF52172">
    <property type="entry name" value="CheY-like"/>
    <property type="match status" value="1"/>
</dbReference>
<dbReference type="InterPro" id="IPR011006">
    <property type="entry name" value="CheY-like_superfamily"/>
</dbReference>
<dbReference type="PROSITE" id="PS50110">
    <property type="entry name" value="RESPONSE_REGULATORY"/>
    <property type="match status" value="1"/>
</dbReference>
<feature type="modified residue" description="4-aspartylphosphate" evidence="2">
    <location>
        <position position="65"/>
    </location>
</feature>
<reference evidence="4 5" key="1">
    <citation type="submission" date="2016-03" db="EMBL/GenBank/DDBJ databases">
        <title>EvidentialGene: Evidence-directed Construction of Genes on Genomes.</title>
        <authorList>
            <person name="Gilbert D.G."/>
            <person name="Choi J.-H."/>
            <person name="Mockaitis K."/>
            <person name="Colbourne J."/>
            <person name="Pfrender M."/>
        </authorList>
    </citation>
    <scope>NUCLEOTIDE SEQUENCE [LARGE SCALE GENOMIC DNA]</scope>
    <source>
        <strain evidence="4 5">Xinb3</strain>
        <tissue evidence="4">Complete organism</tissue>
    </source>
</reference>
<dbReference type="Gene3D" id="3.40.50.2300">
    <property type="match status" value="1"/>
</dbReference>
<evidence type="ECO:0000259" key="3">
    <source>
        <dbReference type="PROSITE" id="PS50110"/>
    </source>
</evidence>
<dbReference type="PANTHER" id="PTHR44591:SF21">
    <property type="entry name" value="TWO-COMPONENT RESPONSE REGULATOR"/>
    <property type="match status" value="1"/>
</dbReference>
<dbReference type="Pfam" id="PF00072">
    <property type="entry name" value="Response_reg"/>
    <property type="match status" value="1"/>
</dbReference>
<evidence type="ECO:0000313" key="5">
    <source>
        <dbReference type="Proteomes" id="UP000076858"/>
    </source>
</evidence>
<accession>A0A164I867</accession>
<dbReference type="EMBL" id="LRGB01007928">
    <property type="protein sequence ID" value="KZS00986.1"/>
    <property type="molecule type" value="Genomic_DNA"/>
</dbReference>
<dbReference type="InterPro" id="IPR050595">
    <property type="entry name" value="Bact_response_regulator"/>
</dbReference>
<dbReference type="PANTHER" id="PTHR44591">
    <property type="entry name" value="STRESS RESPONSE REGULATOR PROTEIN 1"/>
    <property type="match status" value="1"/>
</dbReference>
<evidence type="ECO:0000313" key="4">
    <source>
        <dbReference type="EMBL" id="KZS00986.1"/>
    </source>
</evidence>
<feature type="domain" description="Response regulatory" evidence="3">
    <location>
        <begin position="17"/>
        <end position="126"/>
    </location>
</feature>
<comment type="caution">
    <text evidence="4">The sequence shown here is derived from an EMBL/GenBank/DDBJ whole genome shotgun (WGS) entry which is preliminary data.</text>
</comment>
<dbReference type="STRING" id="35525.A0A164I867"/>
<dbReference type="AlphaFoldDB" id="A0A164I867"/>
<name>A0A164I867_9CRUS</name>
<keyword evidence="5" id="KW-1185">Reference proteome</keyword>
<protein>
    <submittedName>
        <fullName evidence="4">Peptide methionine sulfoxide reductase MsrA-like protein</fullName>
    </submittedName>
</protein>
<sequence length="131" mass="14151">PELHLPADPPLGGPKRTILLVDDDDNVREVTAALLHALGYRVREAESAARGLEELDDGVDLLLTDFAMPAMNGAEFARAARQRYPQLPVLFITGYAELDELDVGDSVIVQKPFRDEELATKLSAALKGAAA</sequence>